<evidence type="ECO:0000256" key="3">
    <source>
        <dbReference type="ARBA" id="ARBA00012925"/>
    </source>
</evidence>
<dbReference type="InterPro" id="IPR001765">
    <property type="entry name" value="Carbonic_anhydrase"/>
</dbReference>
<comment type="similarity">
    <text evidence="2 8">Belongs to the beta-class carbonic anhydrase family.</text>
</comment>
<dbReference type="InterPro" id="IPR015892">
    <property type="entry name" value="Carbonic_anhydrase_CS"/>
</dbReference>
<dbReference type="PROSITE" id="PS00704">
    <property type="entry name" value="PROK_CO2_ANHYDRASE_1"/>
    <property type="match status" value="1"/>
</dbReference>
<comment type="function">
    <text evidence="8">Reversible hydration of carbon dioxide.</text>
</comment>
<reference evidence="9 10" key="1">
    <citation type="submission" date="2021-08" db="EMBL/GenBank/DDBJ databases">
        <authorList>
            <person name="Tuo L."/>
        </authorList>
    </citation>
    <scope>NUCLEOTIDE SEQUENCE [LARGE SCALE GENOMIC DNA]</scope>
    <source>
        <strain evidence="9 10">JCM 31229</strain>
    </source>
</reference>
<comment type="catalytic activity">
    <reaction evidence="7 8">
        <text>hydrogencarbonate + H(+) = CO2 + H2O</text>
        <dbReference type="Rhea" id="RHEA:10748"/>
        <dbReference type="ChEBI" id="CHEBI:15377"/>
        <dbReference type="ChEBI" id="CHEBI:15378"/>
        <dbReference type="ChEBI" id="CHEBI:16526"/>
        <dbReference type="ChEBI" id="CHEBI:17544"/>
        <dbReference type="EC" id="4.2.1.1"/>
    </reaction>
</comment>
<dbReference type="SUPFAM" id="SSF53056">
    <property type="entry name" value="beta-carbonic anhydrase, cab"/>
    <property type="match status" value="1"/>
</dbReference>
<dbReference type="PANTHER" id="PTHR11002:SF76">
    <property type="entry name" value="CARBONIC ANHYDRASE"/>
    <property type="match status" value="1"/>
</dbReference>
<name>A0ABS7PNF9_9SPHN</name>
<dbReference type="PANTHER" id="PTHR11002">
    <property type="entry name" value="CARBONIC ANHYDRASE"/>
    <property type="match status" value="1"/>
</dbReference>
<evidence type="ECO:0000256" key="2">
    <source>
        <dbReference type="ARBA" id="ARBA00006217"/>
    </source>
</evidence>
<accession>A0ABS7PNF9</accession>
<evidence type="ECO:0000256" key="5">
    <source>
        <dbReference type="ARBA" id="ARBA00022833"/>
    </source>
</evidence>
<organism evidence="9 10">
    <name type="scientific">Sphingomonas colocasiae</name>
    <dbReference type="NCBI Taxonomy" id="1848973"/>
    <lineage>
        <taxon>Bacteria</taxon>
        <taxon>Pseudomonadati</taxon>
        <taxon>Pseudomonadota</taxon>
        <taxon>Alphaproteobacteria</taxon>
        <taxon>Sphingomonadales</taxon>
        <taxon>Sphingomonadaceae</taxon>
        <taxon>Sphingomonas</taxon>
    </lineage>
</organism>
<evidence type="ECO:0000256" key="8">
    <source>
        <dbReference type="RuleBase" id="RU003956"/>
    </source>
</evidence>
<dbReference type="EMBL" id="JAINVV010000004">
    <property type="protein sequence ID" value="MBY8822529.1"/>
    <property type="molecule type" value="Genomic_DNA"/>
</dbReference>
<keyword evidence="10" id="KW-1185">Reference proteome</keyword>
<dbReference type="InterPro" id="IPR036874">
    <property type="entry name" value="Carbonic_anhydrase_sf"/>
</dbReference>
<dbReference type="Gene3D" id="3.40.1050.10">
    <property type="entry name" value="Carbonic anhydrase"/>
    <property type="match status" value="1"/>
</dbReference>
<comment type="caution">
    <text evidence="9">The sequence shown here is derived from an EMBL/GenBank/DDBJ whole genome shotgun (WGS) entry which is preliminary data.</text>
</comment>
<dbReference type="RefSeq" id="WP_222989604.1">
    <property type="nucleotide sequence ID" value="NZ_JAINVV010000004.1"/>
</dbReference>
<keyword evidence="6 8" id="KW-0456">Lyase</keyword>
<dbReference type="CDD" id="cd00883">
    <property type="entry name" value="beta_CA_cladeA"/>
    <property type="match status" value="1"/>
</dbReference>
<dbReference type="PROSITE" id="PS00705">
    <property type="entry name" value="PROK_CO2_ANHYDRASE_2"/>
    <property type="match status" value="1"/>
</dbReference>
<comment type="cofactor">
    <cofactor evidence="1">
        <name>Zn(2+)</name>
        <dbReference type="ChEBI" id="CHEBI:29105"/>
    </cofactor>
</comment>
<sequence>MRQYKQLLLANKAWASEMVEEHPEFFSRQVVGQKPDFLWIGCSDSRVSPEQMTMTQPGGMFMHRNIANLVDENDLNLMSVIQYAVTVLRVSHIIVCGHYGCGGVTAALNGGTEGPVHEWLASPRATRDRHSGEIACLDDQTSKINRLVELNVIDQLERLARTETVRDAFATGQPLTLHGWVYDLSDGLIRTLAEIDAKTASKTGLQPLEAA</sequence>
<dbReference type="Pfam" id="PF00484">
    <property type="entry name" value="Pro_CA"/>
    <property type="match status" value="1"/>
</dbReference>
<evidence type="ECO:0000256" key="4">
    <source>
        <dbReference type="ARBA" id="ARBA00022723"/>
    </source>
</evidence>
<dbReference type="EC" id="4.2.1.1" evidence="3 8"/>
<keyword evidence="5 8" id="KW-0862">Zinc</keyword>
<evidence type="ECO:0000256" key="1">
    <source>
        <dbReference type="ARBA" id="ARBA00001947"/>
    </source>
</evidence>
<dbReference type="SMART" id="SM00947">
    <property type="entry name" value="Pro_CA"/>
    <property type="match status" value="1"/>
</dbReference>
<dbReference type="Proteomes" id="UP000706039">
    <property type="component" value="Unassembled WGS sequence"/>
</dbReference>
<gene>
    <name evidence="9" type="ORF">K7G82_09510</name>
</gene>
<keyword evidence="4" id="KW-0479">Metal-binding</keyword>
<evidence type="ECO:0000256" key="6">
    <source>
        <dbReference type="ARBA" id="ARBA00023239"/>
    </source>
</evidence>
<proteinExistence type="inferred from homology"/>
<evidence type="ECO:0000313" key="10">
    <source>
        <dbReference type="Proteomes" id="UP000706039"/>
    </source>
</evidence>
<evidence type="ECO:0000256" key="7">
    <source>
        <dbReference type="ARBA" id="ARBA00048348"/>
    </source>
</evidence>
<protein>
    <recommendedName>
        <fullName evidence="3 8">Carbonic anhydrase</fullName>
        <ecNumber evidence="3 8">4.2.1.1</ecNumber>
    </recommendedName>
    <alternativeName>
        <fullName evidence="8">Carbonate dehydratase</fullName>
    </alternativeName>
</protein>
<evidence type="ECO:0000313" key="9">
    <source>
        <dbReference type="EMBL" id="MBY8822529.1"/>
    </source>
</evidence>